<protein>
    <submittedName>
        <fullName evidence="1">DUF3460 domain-containing protein</fullName>
    </submittedName>
</protein>
<dbReference type="RefSeq" id="WP_173959777.1">
    <property type="nucleotide sequence ID" value="NZ_CBCSCC010000010.1"/>
</dbReference>
<gene>
    <name evidence="1" type="ORF">DN92_02545</name>
</gene>
<name>A0A6M9PRK1_9BURK</name>
<dbReference type="InterPro" id="IPR021853">
    <property type="entry name" value="DUF3460"/>
</dbReference>
<dbReference type="EMBL" id="CP028940">
    <property type="protein sequence ID" value="QKM61487.1"/>
    <property type="molecule type" value="Genomic_DNA"/>
</dbReference>
<evidence type="ECO:0000313" key="2">
    <source>
        <dbReference type="Proteomes" id="UP000501090"/>
    </source>
</evidence>
<dbReference type="AlphaFoldDB" id="A0A6M9PRK1"/>
<reference evidence="1 2" key="1">
    <citation type="submission" date="2018-04" db="EMBL/GenBank/DDBJ databases">
        <title>Polynucleobacter sp. UK-Long2-W17 genome.</title>
        <authorList>
            <person name="Hahn M.W."/>
        </authorList>
    </citation>
    <scope>NUCLEOTIDE SEQUENCE [LARGE SCALE GENOMIC DNA]</scope>
    <source>
        <strain evidence="1 2">UK-Long2-W17</strain>
    </source>
</reference>
<dbReference type="KEGG" id="pard:DN92_02545"/>
<sequence>MARYTSEFTQFLDELKSEKPHLEAGQQAGRALLWDKEPLTTEDQRRAKAAKLKQRAYVYSND</sequence>
<organism evidence="1 2">
    <name type="scientific">Polynucleobacter arcticus</name>
    <dbReference type="NCBI Taxonomy" id="1743165"/>
    <lineage>
        <taxon>Bacteria</taxon>
        <taxon>Pseudomonadati</taxon>
        <taxon>Pseudomonadota</taxon>
        <taxon>Betaproteobacteria</taxon>
        <taxon>Burkholderiales</taxon>
        <taxon>Burkholderiaceae</taxon>
        <taxon>Polynucleobacter</taxon>
    </lineage>
</organism>
<proteinExistence type="predicted"/>
<dbReference type="Pfam" id="PF11943">
    <property type="entry name" value="DUF3460"/>
    <property type="match status" value="1"/>
</dbReference>
<evidence type="ECO:0000313" key="1">
    <source>
        <dbReference type="EMBL" id="QKM61487.1"/>
    </source>
</evidence>
<keyword evidence="2" id="KW-1185">Reference proteome</keyword>
<accession>A0A6M9PRK1</accession>
<dbReference type="Proteomes" id="UP000501090">
    <property type="component" value="Chromosome"/>
</dbReference>